<feature type="domain" description="OmpA-like" evidence="10">
    <location>
        <begin position="200"/>
        <end position="318"/>
    </location>
</feature>
<dbReference type="PATRIC" id="fig|1385369.3.peg.4476"/>
<keyword evidence="5 9" id="KW-1133">Transmembrane helix</keyword>
<dbReference type="SUPFAM" id="SSF103088">
    <property type="entry name" value="OmpA-like"/>
    <property type="match status" value="1"/>
</dbReference>
<feature type="transmembrane region" description="Helical" evidence="9">
    <location>
        <begin position="28"/>
        <end position="47"/>
    </location>
</feature>
<evidence type="ECO:0000256" key="2">
    <source>
        <dbReference type="ARBA" id="ARBA00008914"/>
    </source>
</evidence>
<sequence length="320" mass="33562">MAKGGERPIIIKRITIAAGGHHGGAWKVAYADFVTAMMAFFLLLWLLGSTTEDQRKSLADYFSPSPAVSSSNSGSGGLLGGVTISVPGSLSSPNAAFTAQESAPSTLVAPSEEDGDSSGAGEGAEGTDSGSGDKQSGQDAGQQAAGAPPRPGAPPSLTPEQREKRQFDKAAETLRQAIENSPDLQGLKNNLLVDQTPEGMRVQIVDNEGKSMFALGGTQMNEDMRKLLTRVVQAIGPLNNKIAIRGHTDATPFANNPQGNWDLSSQRASATLKALTAMGLPASRLKDVSGRAEVDPLFPENPNDPRNRRISIILFKDAAK</sequence>
<dbReference type="InterPro" id="IPR036737">
    <property type="entry name" value="OmpA-like_sf"/>
</dbReference>
<dbReference type="PANTHER" id="PTHR30329">
    <property type="entry name" value="STATOR ELEMENT OF FLAGELLAR MOTOR COMPLEX"/>
    <property type="match status" value="1"/>
</dbReference>
<evidence type="ECO:0000313" key="12">
    <source>
        <dbReference type="Proteomes" id="UP000019486"/>
    </source>
</evidence>
<dbReference type="PROSITE" id="PS51123">
    <property type="entry name" value="OMPA_2"/>
    <property type="match status" value="1"/>
</dbReference>
<evidence type="ECO:0000256" key="8">
    <source>
        <dbReference type="SAM" id="MobiDB-lite"/>
    </source>
</evidence>
<proteinExistence type="inferred from homology"/>
<feature type="compositionally biased region" description="Low complexity" evidence="8">
    <location>
        <begin position="126"/>
        <end position="147"/>
    </location>
</feature>
<dbReference type="CDD" id="cd07185">
    <property type="entry name" value="OmpA_C-like"/>
    <property type="match status" value="1"/>
</dbReference>
<dbReference type="AlphaFoldDB" id="W9H3Q7"/>
<evidence type="ECO:0000259" key="10">
    <source>
        <dbReference type="PROSITE" id="PS51123"/>
    </source>
</evidence>
<reference evidence="11 12" key="1">
    <citation type="submission" date="2013-08" db="EMBL/GenBank/DDBJ databases">
        <title>The genome sequence of Skermanella stibiiresistens.</title>
        <authorList>
            <person name="Zhu W."/>
            <person name="Wang G."/>
        </authorList>
    </citation>
    <scope>NUCLEOTIDE SEQUENCE [LARGE SCALE GENOMIC DNA]</scope>
    <source>
        <strain evidence="11 12">SB22</strain>
    </source>
</reference>
<dbReference type="Pfam" id="PF13677">
    <property type="entry name" value="MotB_plug"/>
    <property type="match status" value="1"/>
</dbReference>
<comment type="subcellular location">
    <subcellularLocation>
        <location evidence="1">Cell membrane</location>
        <topology evidence="1">Single-pass membrane protein</topology>
    </subcellularLocation>
</comment>
<keyword evidence="3" id="KW-1003">Cell membrane</keyword>
<dbReference type="OrthoDB" id="7170686at2"/>
<evidence type="ECO:0000313" key="11">
    <source>
        <dbReference type="EMBL" id="EWY38403.1"/>
    </source>
</evidence>
<dbReference type="InterPro" id="IPR006665">
    <property type="entry name" value="OmpA-like"/>
</dbReference>
<gene>
    <name evidence="11" type="ORF">N825_12950</name>
</gene>
<keyword evidence="4 9" id="KW-0812">Transmembrane</keyword>
<name>W9H3Q7_9PROT</name>
<evidence type="ECO:0000256" key="3">
    <source>
        <dbReference type="ARBA" id="ARBA00022475"/>
    </source>
</evidence>
<comment type="caution">
    <text evidence="11">The sequence shown here is derived from an EMBL/GenBank/DDBJ whole genome shotgun (WGS) entry which is preliminary data.</text>
</comment>
<dbReference type="STRING" id="1385369.N825_12950"/>
<dbReference type="PANTHER" id="PTHR30329:SF21">
    <property type="entry name" value="LIPOPROTEIN YIAD-RELATED"/>
    <property type="match status" value="1"/>
</dbReference>
<feature type="compositionally biased region" description="Polar residues" evidence="8">
    <location>
        <begin position="95"/>
        <end position="105"/>
    </location>
</feature>
<dbReference type="GO" id="GO:0005886">
    <property type="term" value="C:plasma membrane"/>
    <property type="evidence" value="ECO:0007669"/>
    <property type="project" value="UniProtKB-SubCell"/>
</dbReference>
<keyword evidence="6 7" id="KW-0472">Membrane</keyword>
<organism evidence="11 12">
    <name type="scientific">Skermanella stibiiresistens SB22</name>
    <dbReference type="NCBI Taxonomy" id="1385369"/>
    <lineage>
        <taxon>Bacteria</taxon>
        <taxon>Pseudomonadati</taxon>
        <taxon>Pseudomonadota</taxon>
        <taxon>Alphaproteobacteria</taxon>
        <taxon>Rhodospirillales</taxon>
        <taxon>Azospirillaceae</taxon>
        <taxon>Skermanella</taxon>
    </lineage>
</organism>
<evidence type="ECO:0000256" key="4">
    <source>
        <dbReference type="ARBA" id="ARBA00022692"/>
    </source>
</evidence>
<dbReference type="Gene3D" id="3.30.1330.60">
    <property type="entry name" value="OmpA-like domain"/>
    <property type="match status" value="1"/>
</dbReference>
<evidence type="ECO:0000256" key="7">
    <source>
        <dbReference type="PROSITE-ProRule" id="PRU00473"/>
    </source>
</evidence>
<evidence type="ECO:0000256" key="1">
    <source>
        <dbReference type="ARBA" id="ARBA00004162"/>
    </source>
</evidence>
<protein>
    <submittedName>
        <fullName evidence="11">Chemotaxis protein MotB</fullName>
    </submittedName>
</protein>
<keyword evidence="12" id="KW-1185">Reference proteome</keyword>
<dbReference type="Proteomes" id="UP000019486">
    <property type="component" value="Unassembled WGS sequence"/>
</dbReference>
<comment type="similarity">
    <text evidence="2">Belongs to the MotB family.</text>
</comment>
<dbReference type="InterPro" id="IPR025713">
    <property type="entry name" value="MotB-like_N_dom"/>
</dbReference>
<evidence type="ECO:0000256" key="5">
    <source>
        <dbReference type="ARBA" id="ARBA00022989"/>
    </source>
</evidence>
<evidence type="ECO:0000256" key="6">
    <source>
        <dbReference type="ARBA" id="ARBA00023136"/>
    </source>
</evidence>
<dbReference type="Pfam" id="PF00691">
    <property type="entry name" value="OmpA"/>
    <property type="match status" value="1"/>
</dbReference>
<accession>W9H3Q7</accession>
<dbReference type="EMBL" id="AVFL01000018">
    <property type="protein sequence ID" value="EWY38403.1"/>
    <property type="molecule type" value="Genomic_DNA"/>
</dbReference>
<evidence type="ECO:0000256" key="9">
    <source>
        <dbReference type="SAM" id="Phobius"/>
    </source>
</evidence>
<feature type="compositionally biased region" description="Pro residues" evidence="8">
    <location>
        <begin position="148"/>
        <end position="157"/>
    </location>
</feature>
<feature type="region of interest" description="Disordered" evidence="8">
    <location>
        <begin position="95"/>
        <end position="168"/>
    </location>
</feature>
<dbReference type="RefSeq" id="WP_037457046.1">
    <property type="nucleotide sequence ID" value="NZ_AVFL01000018.1"/>
</dbReference>
<dbReference type="InterPro" id="IPR050330">
    <property type="entry name" value="Bact_OuterMem_StrucFunc"/>
</dbReference>